<feature type="transmembrane region" description="Helical" evidence="7">
    <location>
        <begin position="116"/>
        <end position="137"/>
    </location>
</feature>
<dbReference type="Proteomes" id="UP000284057">
    <property type="component" value="Unassembled WGS sequence"/>
</dbReference>
<dbReference type="EMBL" id="QUAL01000166">
    <property type="protein sequence ID" value="RIQ20537.1"/>
    <property type="molecule type" value="Genomic_DNA"/>
</dbReference>
<dbReference type="InterPro" id="IPR003317">
    <property type="entry name" value="Cyt-d_oxidase_su2"/>
</dbReference>
<feature type="transmembrane region" description="Helical" evidence="7">
    <location>
        <begin position="215"/>
        <end position="238"/>
    </location>
</feature>
<evidence type="ECO:0000256" key="3">
    <source>
        <dbReference type="ARBA" id="ARBA00022475"/>
    </source>
</evidence>
<dbReference type="GO" id="GO:0070069">
    <property type="term" value="C:cytochrome complex"/>
    <property type="evidence" value="ECO:0007669"/>
    <property type="project" value="TreeGrafter"/>
</dbReference>
<evidence type="ECO:0000256" key="5">
    <source>
        <dbReference type="ARBA" id="ARBA00022989"/>
    </source>
</evidence>
<dbReference type="AlphaFoldDB" id="A0A418KNB9"/>
<feature type="transmembrane region" description="Helical" evidence="7">
    <location>
        <begin position="149"/>
        <end position="171"/>
    </location>
</feature>
<evidence type="ECO:0000256" key="6">
    <source>
        <dbReference type="ARBA" id="ARBA00023136"/>
    </source>
</evidence>
<keyword evidence="4 7" id="KW-0812">Transmembrane</keyword>
<dbReference type="PANTHER" id="PTHR43141:SF4">
    <property type="entry name" value="CYTOCHROME BD2 SUBUNIT II"/>
    <property type="match status" value="1"/>
</dbReference>
<evidence type="ECO:0000256" key="4">
    <source>
        <dbReference type="ARBA" id="ARBA00022692"/>
    </source>
</evidence>
<organism evidence="8 9">
    <name type="scientific">Jiangella rhizosphaerae</name>
    <dbReference type="NCBI Taxonomy" id="2293569"/>
    <lineage>
        <taxon>Bacteria</taxon>
        <taxon>Bacillati</taxon>
        <taxon>Actinomycetota</taxon>
        <taxon>Actinomycetes</taxon>
        <taxon>Jiangellales</taxon>
        <taxon>Jiangellaceae</taxon>
        <taxon>Jiangella</taxon>
    </lineage>
</organism>
<evidence type="ECO:0000313" key="9">
    <source>
        <dbReference type="Proteomes" id="UP000284057"/>
    </source>
</evidence>
<evidence type="ECO:0000256" key="7">
    <source>
        <dbReference type="SAM" id="Phobius"/>
    </source>
</evidence>
<dbReference type="GO" id="GO:0009055">
    <property type="term" value="F:electron transfer activity"/>
    <property type="evidence" value="ECO:0007669"/>
    <property type="project" value="TreeGrafter"/>
</dbReference>
<reference evidence="8 9" key="1">
    <citation type="submission" date="2018-09" db="EMBL/GenBank/DDBJ databases">
        <title>Isolation, diversity and antifungal activity of actinobacteria from wheat.</title>
        <authorList>
            <person name="Han C."/>
        </authorList>
    </citation>
    <scope>NUCLEOTIDE SEQUENCE [LARGE SCALE GENOMIC DNA]</scope>
    <source>
        <strain evidence="8 9">NEAU-YY265</strain>
    </source>
</reference>
<feature type="transmembrane region" description="Helical" evidence="7">
    <location>
        <begin position="183"/>
        <end position="203"/>
    </location>
</feature>
<keyword evidence="3" id="KW-1003">Cell membrane</keyword>
<dbReference type="GO" id="GO:0019646">
    <property type="term" value="P:aerobic electron transport chain"/>
    <property type="evidence" value="ECO:0007669"/>
    <property type="project" value="TreeGrafter"/>
</dbReference>
<feature type="transmembrane region" description="Helical" evidence="7">
    <location>
        <begin position="6"/>
        <end position="31"/>
    </location>
</feature>
<proteinExistence type="inferred from homology"/>
<evidence type="ECO:0000313" key="8">
    <source>
        <dbReference type="EMBL" id="RIQ20537.1"/>
    </source>
</evidence>
<comment type="similarity">
    <text evidence="2">Belongs to the cytochrome ubiquinol oxidase subunit 2 family.</text>
</comment>
<dbReference type="GO" id="GO:0005886">
    <property type="term" value="C:plasma membrane"/>
    <property type="evidence" value="ECO:0007669"/>
    <property type="project" value="UniProtKB-SubCell"/>
</dbReference>
<accession>A0A418KNB9</accession>
<keyword evidence="6 7" id="KW-0472">Membrane</keyword>
<dbReference type="RefSeq" id="WP_119661140.1">
    <property type="nucleotide sequence ID" value="NZ_QUAL01000166.1"/>
</dbReference>
<gene>
    <name evidence="8" type="ORF">DY240_17530</name>
</gene>
<evidence type="ECO:0000256" key="2">
    <source>
        <dbReference type="ARBA" id="ARBA00007543"/>
    </source>
</evidence>
<feature type="transmembrane region" description="Helical" evidence="7">
    <location>
        <begin position="76"/>
        <end position="95"/>
    </location>
</feature>
<keyword evidence="5 7" id="KW-1133">Transmembrane helix</keyword>
<name>A0A418KNB9_9ACTN</name>
<feature type="transmembrane region" description="Helical" evidence="7">
    <location>
        <begin position="43"/>
        <end position="70"/>
    </location>
</feature>
<keyword evidence="9" id="KW-1185">Reference proteome</keyword>
<evidence type="ECO:0000256" key="1">
    <source>
        <dbReference type="ARBA" id="ARBA00004651"/>
    </source>
</evidence>
<sequence>MTETLAAALLGFFALGYFMLGGADIGVGMMLPFLGRDGDRRRLVVAAIVPFFLANEVWLVATAGLLIGAFPALEAQLFPGLFPLIVALVTGWIVRDMGLWSRERAGARVWPAICDAAVTLGSWTVAGAWAWILAGLLTGVTDDVAGGPAVALLAAVVVALFALHGLSFAGLRLPGRTGGRSRFAVTAAALAGVVLAAGARLDFAASAADDATLRLLVPAVAAMLPLLLIGQVLTWRLFRHRVAGRVSA</sequence>
<comment type="caution">
    <text evidence="8">The sequence shown here is derived from an EMBL/GenBank/DDBJ whole genome shotgun (WGS) entry which is preliminary data.</text>
</comment>
<comment type="subcellular location">
    <subcellularLocation>
        <location evidence="1">Cell membrane</location>
        <topology evidence="1">Multi-pass membrane protein</topology>
    </subcellularLocation>
</comment>
<dbReference type="PANTHER" id="PTHR43141">
    <property type="entry name" value="CYTOCHROME BD2 SUBUNIT II"/>
    <property type="match status" value="1"/>
</dbReference>
<dbReference type="Pfam" id="PF02322">
    <property type="entry name" value="Cyt_bd_oxida_II"/>
    <property type="match status" value="1"/>
</dbReference>
<protein>
    <submittedName>
        <fullName evidence="8">Cytochrome d ubiquinol oxidase subunit II</fullName>
    </submittedName>
</protein>
<dbReference type="GO" id="GO:0016682">
    <property type="term" value="F:oxidoreductase activity, acting on diphenols and related substances as donors, oxygen as acceptor"/>
    <property type="evidence" value="ECO:0007669"/>
    <property type="project" value="TreeGrafter"/>
</dbReference>
<dbReference type="OrthoDB" id="9776710at2"/>